<dbReference type="Gene3D" id="3.40.50.720">
    <property type="entry name" value="NAD(P)-binding Rossmann-like Domain"/>
    <property type="match status" value="1"/>
</dbReference>
<dbReference type="InterPro" id="IPR036291">
    <property type="entry name" value="NAD(P)-bd_dom_sf"/>
</dbReference>
<dbReference type="PANTHER" id="PTHR42879">
    <property type="entry name" value="3-OXOACYL-(ACYL-CARRIER-PROTEIN) REDUCTASE"/>
    <property type="match status" value="1"/>
</dbReference>
<dbReference type="Proteomes" id="UP001225646">
    <property type="component" value="Unassembled WGS sequence"/>
</dbReference>
<dbReference type="PRINTS" id="PR00081">
    <property type="entry name" value="GDHRDH"/>
</dbReference>
<dbReference type="InterPro" id="IPR002347">
    <property type="entry name" value="SDR_fam"/>
</dbReference>
<organism evidence="2 3">
    <name type="scientific">Aeribacillus alveayuensis</name>
    <dbReference type="NCBI Taxonomy" id="279215"/>
    <lineage>
        <taxon>Bacteria</taxon>
        <taxon>Bacillati</taxon>
        <taxon>Bacillota</taxon>
        <taxon>Bacilli</taxon>
        <taxon>Bacillales</taxon>
        <taxon>Bacillaceae</taxon>
        <taxon>Aeribacillus</taxon>
    </lineage>
</organism>
<reference evidence="2 3" key="1">
    <citation type="submission" date="2023-07" db="EMBL/GenBank/DDBJ databases">
        <title>Genomic Encyclopedia of Type Strains, Phase IV (KMG-IV): sequencing the most valuable type-strain genomes for metagenomic binning, comparative biology and taxonomic classification.</title>
        <authorList>
            <person name="Goeker M."/>
        </authorList>
    </citation>
    <scope>NUCLEOTIDE SEQUENCE [LARGE SCALE GENOMIC DNA]</scope>
    <source>
        <strain evidence="2 3">DSM 19092</strain>
    </source>
</reference>
<protein>
    <submittedName>
        <fullName evidence="2">3-oxoacyl-[acyl-carrier protein] reductase</fullName>
        <ecNumber evidence="2">1.1.1.100</ecNumber>
    </submittedName>
</protein>
<evidence type="ECO:0000256" key="1">
    <source>
        <dbReference type="ARBA" id="ARBA00006484"/>
    </source>
</evidence>
<dbReference type="NCBIfam" id="NF047420">
    <property type="entry name" value="EF_P_mod_YmfI"/>
    <property type="match status" value="1"/>
</dbReference>
<dbReference type="Pfam" id="PF13561">
    <property type="entry name" value="adh_short_C2"/>
    <property type="match status" value="1"/>
</dbReference>
<dbReference type="PANTHER" id="PTHR42879:SF2">
    <property type="entry name" value="3-OXOACYL-[ACYL-CARRIER-PROTEIN] REDUCTASE FABG"/>
    <property type="match status" value="1"/>
</dbReference>
<dbReference type="InterPro" id="IPR050259">
    <property type="entry name" value="SDR"/>
</dbReference>
<evidence type="ECO:0000313" key="3">
    <source>
        <dbReference type="Proteomes" id="UP001225646"/>
    </source>
</evidence>
<name>A0ABT9VLE8_9BACI</name>
<dbReference type="GO" id="GO:0004316">
    <property type="term" value="F:3-oxoacyl-[acyl-carrier-protein] reductase (NADPH) activity"/>
    <property type="evidence" value="ECO:0007669"/>
    <property type="project" value="UniProtKB-EC"/>
</dbReference>
<accession>A0ABT9VLE8</accession>
<dbReference type="CDD" id="cd05233">
    <property type="entry name" value="SDR_c"/>
    <property type="match status" value="1"/>
</dbReference>
<comment type="similarity">
    <text evidence="1">Belongs to the short-chain dehydrogenases/reductases (SDR) family.</text>
</comment>
<comment type="caution">
    <text evidence="2">The sequence shown here is derived from an EMBL/GenBank/DDBJ whole genome shotgun (WGS) entry which is preliminary data.</text>
</comment>
<evidence type="ECO:0000313" key="2">
    <source>
        <dbReference type="EMBL" id="MDQ0161798.1"/>
    </source>
</evidence>
<proteinExistence type="inferred from homology"/>
<dbReference type="EC" id="1.1.1.100" evidence="2"/>
<dbReference type="EMBL" id="JAUSTR010000001">
    <property type="protein sequence ID" value="MDQ0161798.1"/>
    <property type="molecule type" value="Genomic_DNA"/>
</dbReference>
<dbReference type="SUPFAM" id="SSF51735">
    <property type="entry name" value="NAD(P)-binding Rossmann-fold domains"/>
    <property type="match status" value="1"/>
</dbReference>
<keyword evidence="2" id="KW-0560">Oxidoreductase</keyword>
<dbReference type="PRINTS" id="PR00080">
    <property type="entry name" value="SDRFAMILY"/>
</dbReference>
<sequence length="238" mass="26354">MKTVFLTGGSGGIGLAISEKFAQEGYSLYIHYRNHQKPIQELMRKYPKTKIVPIQADFSIESEIFQAAEQITEPLDVVIYASGTSHYGLIQDVTHKEFQSLLSIHLKAPFYLTQQIVPKMIERKKGSIIMVSSIWGLTGAACEVAYSMVKGGQISFVKALAKELAPTGIRVNAIAPGAIYTKMNDHLSQEEKEMIMEEIPFGRFGMPEEVANAAYFLASEQSSYITGQVLSVNGGWYC</sequence>
<keyword evidence="3" id="KW-1185">Reference proteome</keyword>
<dbReference type="RefSeq" id="WP_419151381.1">
    <property type="nucleotide sequence ID" value="NZ_JAUSTR010000001.1"/>
</dbReference>
<gene>
    <name evidence="2" type="ORF">J2S06_000868</name>
</gene>